<dbReference type="PANTHER" id="PTHR11764:SF20">
    <property type="entry name" value="LANOSTEROL SYNTHASE"/>
    <property type="match status" value="1"/>
</dbReference>
<dbReference type="InterPro" id="IPR032696">
    <property type="entry name" value="SQ_cyclase_C"/>
</dbReference>
<evidence type="ECO:0000256" key="2">
    <source>
        <dbReference type="ARBA" id="ARBA00009755"/>
    </source>
</evidence>
<comment type="similarity">
    <text evidence="2">Belongs to the terpene cyclase/mutase family.</text>
</comment>
<dbReference type="InterPro" id="IPR018333">
    <property type="entry name" value="Squalene_cyclase"/>
</dbReference>
<dbReference type="InterPro" id="IPR032697">
    <property type="entry name" value="SQ_cyclase_N"/>
</dbReference>
<feature type="domain" description="Squalene cyclase C-terminal" evidence="7">
    <location>
        <begin position="333"/>
        <end position="648"/>
    </location>
</feature>
<dbReference type="GO" id="GO:0016104">
    <property type="term" value="P:triterpenoid biosynthetic process"/>
    <property type="evidence" value="ECO:0007669"/>
    <property type="project" value="InterPro"/>
</dbReference>
<feature type="region of interest" description="Disordered" evidence="6">
    <location>
        <begin position="1"/>
        <end position="30"/>
    </location>
</feature>
<comment type="pathway">
    <text evidence="1">Secondary metabolite biosynthesis; hopanoid biosynthesis.</text>
</comment>
<protein>
    <submittedName>
        <fullName evidence="9">Squalene--hopene cyclase</fullName>
        <ecNumber evidence="9">5.4.99.17</ecNumber>
    </submittedName>
</protein>
<dbReference type="UniPathway" id="UPA00337"/>
<dbReference type="EC" id="5.4.99.17" evidence="9"/>
<evidence type="ECO:0000259" key="8">
    <source>
        <dbReference type="Pfam" id="PF13249"/>
    </source>
</evidence>
<evidence type="ECO:0000256" key="5">
    <source>
        <dbReference type="ARBA" id="ARBA00023235"/>
    </source>
</evidence>
<dbReference type="AlphaFoldDB" id="A0A372LYV1"/>
<sequence>MTATTDGSTGAVPPHAPSAKESTGEAPTALDAARRATALATDFLLSRQDAQGWWKGDLDTNVTMDAEDLLLRQFLGIRDEHTTQAAALFIRGEQRDDGTWATFYRGPGELSTTIEAYVALRLAGDAPDDPHMAKASEWIRAQGGIARSRVFTRIWLALFGWWKWDDLPELPPELIYFPKWFPLNIYDFGCWARQTIVPLTIVSAKRPVRPAPFPLDELHTDPAVPRPPEPLAPVASWDGVFQRLDKALHAYHKVAVPGLRRAAMRSAARWIVERQENDGCWGGIQPPAVYSVIALHLLGYDLEHPVLRAGLESLDRFAVWREDGARMIEACQSPVWDTCLATVALADAGVPADHPQLVRAADWMLAEQIVRPGDWSVRRPQLPPGGWAFEFHNDNYPDIDDTAEVVLALRRVAHPDRKRVDAAIARGVRWNVGMQSRNGAWGAFDVDNTSAFPNRLPFCDFGEVIDPPSADVTGHVVEMLAYEGRAHEPAARRGIEWLLAEQEPNGAWFGRWGVNYLYGTGSVVPALTAAGLPASHPAIRRAVDWLESVQNDDGGWGEDLRSYIDSAWVARGESTASQTGWALLALLAAGERESKSVQRGVAWLAETQLADGTWDEPYFTGTGFPWDFSINYHLYRQVFPLTALGRYVHGTGHEGA</sequence>
<dbReference type="InterPro" id="IPR008930">
    <property type="entry name" value="Terpenoid_cyclase/PrenylTrfase"/>
</dbReference>
<dbReference type="Pfam" id="PF13243">
    <property type="entry name" value="SQHop_cyclase_C"/>
    <property type="match status" value="1"/>
</dbReference>
<dbReference type="SUPFAM" id="SSF48239">
    <property type="entry name" value="Terpenoid cyclases/Protein prenyltransferases"/>
    <property type="match status" value="2"/>
</dbReference>
<evidence type="ECO:0000259" key="7">
    <source>
        <dbReference type="Pfam" id="PF13243"/>
    </source>
</evidence>
<dbReference type="GO" id="GO:0005811">
    <property type="term" value="C:lipid droplet"/>
    <property type="evidence" value="ECO:0007669"/>
    <property type="project" value="InterPro"/>
</dbReference>
<gene>
    <name evidence="9" type="primary">shc</name>
    <name evidence="9" type="ORF">DY218_25560</name>
</gene>
<evidence type="ECO:0000313" key="9">
    <source>
        <dbReference type="EMBL" id="RFU83858.1"/>
    </source>
</evidence>
<keyword evidence="5 9" id="KW-0413">Isomerase</keyword>
<evidence type="ECO:0000256" key="4">
    <source>
        <dbReference type="ARBA" id="ARBA00022737"/>
    </source>
</evidence>
<dbReference type="NCBIfam" id="TIGR01787">
    <property type="entry name" value="squalene_cyclas"/>
    <property type="match status" value="1"/>
</dbReference>
<evidence type="ECO:0000256" key="6">
    <source>
        <dbReference type="SAM" id="MobiDB-lite"/>
    </source>
</evidence>
<evidence type="ECO:0000256" key="3">
    <source>
        <dbReference type="ARBA" id="ARBA00022723"/>
    </source>
</evidence>
<dbReference type="RefSeq" id="WP_128558487.1">
    <property type="nucleotide sequence ID" value="NZ_QUAK01000162.1"/>
</dbReference>
<dbReference type="EMBL" id="QUAK01000162">
    <property type="protein sequence ID" value="RFU83858.1"/>
    <property type="molecule type" value="Genomic_DNA"/>
</dbReference>
<dbReference type="GO" id="GO:0046872">
    <property type="term" value="F:metal ion binding"/>
    <property type="evidence" value="ECO:0007669"/>
    <property type="project" value="UniProtKB-KW"/>
</dbReference>
<dbReference type="CDD" id="cd02892">
    <property type="entry name" value="SQCY_1"/>
    <property type="match status" value="1"/>
</dbReference>
<proteinExistence type="inferred from homology"/>
<keyword evidence="4" id="KW-0677">Repeat</keyword>
<dbReference type="InterPro" id="IPR006400">
    <property type="entry name" value="Hopene-cyclase"/>
</dbReference>
<dbReference type="SFLD" id="SFLDG01016">
    <property type="entry name" value="Prenyltransferase_Like_2"/>
    <property type="match status" value="1"/>
</dbReference>
<dbReference type="GO" id="GO:0051007">
    <property type="term" value="F:squalene-hopene cyclase activity"/>
    <property type="evidence" value="ECO:0007669"/>
    <property type="project" value="UniProtKB-EC"/>
</dbReference>
<organism evidence="9 10">
    <name type="scientific">Streptomyces triticagri</name>
    <dbReference type="NCBI Taxonomy" id="2293568"/>
    <lineage>
        <taxon>Bacteria</taxon>
        <taxon>Bacillati</taxon>
        <taxon>Actinomycetota</taxon>
        <taxon>Actinomycetes</taxon>
        <taxon>Kitasatosporales</taxon>
        <taxon>Streptomycetaceae</taxon>
        <taxon>Streptomyces</taxon>
    </lineage>
</organism>
<accession>A0A372LYV1</accession>
<name>A0A372LYV1_9ACTN</name>
<dbReference type="NCBIfam" id="TIGR01507">
    <property type="entry name" value="hopene_cyclase"/>
    <property type="match status" value="1"/>
</dbReference>
<dbReference type="OrthoDB" id="9758578at2"/>
<dbReference type="Proteomes" id="UP000263094">
    <property type="component" value="Unassembled WGS sequence"/>
</dbReference>
<evidence type="ECO:0000313" key="10">
    <source>
        <dbReference type="Proteomes" id="UP000263094"/>
    </source>
</evidence>
<dbReference type="Gene3D" id="1.50.10.20">
    <property type="match status" value="2"/>
</dbReference>
<reference evidence="9 10" key="1">
    <citation type="submission" date="2018-08" db="EMBL/GenBank/DDBJ databases">
        <title>Isolation, diversity and antifungal activity of Actinobacteria from wheat.</title>
        <authorList>
            <person name="Han C."/>
        </authorList>
    </citation>
    <scope>NUCLEOTIDE SEQUENCE [LARGE SCALE GENOMIC DNA]</scope>
    <source>
        <strain evidence="9 10">NEAU-YY421</strain>
    </source>
</reference>
<comment type="caution">
    <text evidence="9">The sequence shown here is derived from an EMBL/GenBank/DDBJ whole genome shotgun (WGS) entry which is preliminary data.</text>
</comment>
<keyword evidence="3" id="KW-0479">Metal-binding</keyword>
<dbReference type="Pfam" id="PF13249">
    <property type="entry name" value="SQHop_cyclase_N"/>
    <property type="match status" value="1"/>
</dbReference>
<keyword evidence="10" id="KW-1185">Reference proteome</keyword>
<dbReference type="PANTHER" id="PTHR11764">
    <property type="entry name" value="TERPENE CYCLASE/MUTASE FAMILY MEMBER"/>
    <property type="match status" value="1"/>
</dbReference>
<evidence type="ECO:0000256" key="1">
    <source>
        <dbReference type="ARBA" id="ARBA00004999"/>
    </source>
</evidence>
<feature type="domain" description="Squalene cyclase N-terminal" evidence="8">
    <location>
        <begin position="39"/>
        <end position="322"/>
    </location>
</feature>